<protein>
    <submittedName>
        <fullName evidence="2">Uncharacterized protein</fullName>
    </submittedName>
</protein>
<feature type="region of interest" description="Disordered" evidence="1">
    <location>
        <begin position="228"/>
        <end position="277"/>
    </location>
</feature>
<keyword evidence="3" id="KW-1185">Reference proteome</keyword>
<dbReference type="RefSeq" id="XP_001027244.2">
    <property type="nucleotide sequence ID" value="XM_001027244.2"/>
</dbReference>
<dbReference type="EMBL" id="GG662249">
    <property type="protein sequence ID" value="EAS07002.2"/>
    <property type="molecule type" value="Genomic_DNA"/>
</dbReference>
<dbReference type="GeneID" id="7839185"/>
<organism evidence="2 3">
    <name type="scientific">Tetrahymena thermophila (strain SB210)</name>
    <dbReference type="NCBI Taxonomy" id="312017"/>
    <lineage>
        <taxon>Eukaryota</taxon>
        <taxon>Sar</taxon>
        <taxon>Alveolata</taxon>
        <taxon>Ciliophora</taxon>
        <taxon>Intramacronucleata</taxon>
        <taxon>Oligohymenophorea</taxon>
        <taxon>Hymenostomatida</taxon>
        <taxon>Tetrahymenina</taxon>
        <taxon>Tetrahymenidae</taxon>
        <taxon>Tetrahymena</taxon>
    </lineage>
</organism>
<dbReference type="Pfam" id="PF14536">
    <property type="entry name" value="DUF4441"/>
    <property type="match status" value="1"/>
</dbReference>
<evidence type="ECO:0000313" key="2">
    <source>
        <dbReference type="EMBL" id="EAS07002.2"/>
    </source>
</evidence>
<reference evidence="3" key="1">
    <citation type="journal article" date="2006" name="PLoS Biol.">
        <title>Macronuclear genome sequence of the ciliate Tetrahymena thermophila, a model eukaryote.</title>
        <authorList>
            <person name="Eisen J.A."/>
            <person name="Coyne R.S."/>
            <person name="Wu M."/>
            <person name="Wu D."/>
            <person name="Thiagarajan M."/>
            <person name="Wortman J.R."/>
            <person name="Badger J.H."/>
            <person name="Ren Q."/>
            <person name="Amedeo P."/>
            <person name="Jones K.M."/>
            <person name="Tallon L.J."/>
            <person name="Delcher A.L."/>
            <person name="Salzberg S.L."/>
            <person name="Silva J.C."/>
            <person name="Haas B.J."/>
            <person name="Majoros W.H."/>
            <person name="Farzad M."/>
            <person name="Carlton J.M."/>
            <person name="Smith R.K. Jr."/>
            <person name="Garg J."/>
            <person name="Pearlman R.E."/>
            <person name="Karrer K.M."/>
            <person name="Sun L."/>
            <person name="Manning G."/>
            <person name="Elde N.C."/>
            <person name="Turkewitz A.P."/>
            <person name="Asai D.J."/>
            <person name="Wilkes D.E."/>
            <person name="Wang Y."/>
            <person name="Cai H."/>
            <person name="Collins K."/>
            <person name="Stewart B.A."/>
            <person name="Lee S.R."/>
            <person name="Wilamowska K."/>
            <person name="Weinberg Z."/>
            <person name="Ruzzo W.L."/>
            <person name="Wloga D."/>
            <person name="Gaertig J."/>
            <person name="Frankel J."/>
            <person name="Tsao C.-C."/>
            <person name="Gorovsky M.A."/>
            <person name="Keeling P.J."/>
            <person name="Waller R.F."/>
            <person name="Patron N.J."/>
            <person name="Cherry J.M."/>
            <person name="Stover N.A."/>
            <person name="Krieger C.J."/>
            <person name="del Toro C."/>
            <person name="Ryder H.F."/>
            <person name="Williamson S.C."/>
            <person name="Barbeau R.A."/>
            <person name="Hamilton E.P."/>
            <person name="Orias E."/>
        </authorList>
    </citation>
    <scope>NUCLEOTIDE SEQUENCE [LARGE SCALE GENOMIC DNA]</scope>
    <source>
        <strain evidence="3">SB210</strain>
    </source>
</reference>
<dbReference type="InParanoid" id="I7M4G6"/>
<feature type="compositionally biased region" description="Low complexity" evidence="1">
    <location>
        <begin position="242"/>
        <end position="254"/>
    </location>
</feature>
<evidence type="ECO:0000313" key="3">
    <source>
        <dbReference type="Proteomes" id="UP000009168"/>
    </source>
</evidence>
<gene>
    <name evidence="2" type="ORF">TTHERM_00841280</name>
</gene>
<feature type="compositionally biased region" description="Basic and acidic residues" evidence="1">
    <location>
        <begin position="258"/>
        <end position="272"/>
    </location>
</feature>
<proteinExistence type="predicted"/>
<dbReference type="AlphaFoldDB" id="I7M4G6"/>
<dbReference type="Proteomes" id="UP000009168">
    <property type="component" value="Unassembled WGS sequence"/>
</dbReference>
<sequence length="503" mass="59297">MDQKVGQKNNSLNQTYRYTQKKLNIFELQYHNRIQRIEVERRACTIQKLIQTNEQDQKPQTLNEMIVQPKLYYQQNDPTMIFETQIQFPNGFTQVLINEVKIIFSSSKGQRNQLSKNKYQSQNFDLNSKSANEKEQIFLILEDFYIDVRVDSKKCKNKSYFRYIQDDPVIESKVMFVSNALRECLIIKNIIKSHKKMITSILNIIFYEDKCFDKNLFKIISKPKKMSNNKQQFSNFDPEYQNSNLTGSSSDSNSIKTSENEVRQKSKEDERNFMGQSENIGFQINGQKIDDVTQSIQESQNNTNFVQFNEQETSQSNLFNILNDIIKQKYTIQQNKNDDQQNFQKNENILAEEQLNISQQNCKNTSQQLGTLSKKNVVKNIVKAFQRYLKSEEFKQEIETILEKHSSISYEPFLKKYLSYEKKKSYNNNLIKLLINNEDFSSVFKFFIKNRSKQMLQNSNVSDKITHFQILDKYIDAIEDPHSNGNIFSSKKVGTKKKKSKQN</sequence>
<accession>I7M4G6</accession>
<name>I7M4G6_TETTS</name>
<evidence type="ECO:0000256" key="1">
    <source>
        <dbReference type="SAM" id="MobiDB-lite"/>
    </source>
</evidence>
<dbReference type="KEGG" id="tet:TTHERM_00841280"/>
<dbReference type="InterPro" id="IPR028008">
    <property type="entry name" value="DUF4441"/>
</dbReference>